<dbReference type="EMBL" id="KZ084090">
    <property type="protein sequence ID" value="OSD06295.1"/>
    <property type="molecule type" value="Genomic_DNA"/>
</dbReference>
<proteinExistence type="predicted"/>
<accession>A0A1Y2IYR0</accession>
<dbReference type="Proteomes" id="UP000193067">
    <property type="component" value="Unassembled WGS sequence"/>
</dbReference>
<reference evidence="1 2" key="1">
    <citation type="journal article" date="2015" name="Biotechnol. Biofuels">
        <title>Enhanced degradation of softwood versus hardwood by the white-rot fungus Pycnoporus coccineus.</title>
        <authorList>
            <person name="Couturier M."/>
            <person name="Navarro D."/>
            <person name="Chevret D."/>
            <person name="Henrissat B."/>
            <person name="Piumi F."/>
            <person name="Ruiz-Duenas F.J."/>
            <person name="Martinez A.T."/>
            <person name="Grigoriev I.V."/>
            <person name="Riley R."/>
            <person name="Lipzen A."/>
            <person name="Berrin J.G."/>
            <person name="Master E.R."/>
            <person name="Rosso M.N."/>
        </authorList>
    </citation>
    <scope>NUCLEOTIDE SEQUENCE [LARGE SCALE GENOMIC DNA]</scope>
    <source>
        <strain evidence="1 2">BRFM310</strain>
    </source>
</reference>
<organism evidence="1 2">
    <name type="scientific">Trametes coccinea (strain BRFM310)</name>
    <name type="common">Pycnoporus coccineus</name>
    <dbReference type="NCBI Taxonomy" id="1353009"/>
    <lineage>
        <taxon>Eukaryota</taxon>
        <taxon>Fungi</taxon>
        <taxon>Dikarya</taxon>
        <taxon>Basidiomycota</taxon>
        <taxon>Agaricomycotina</taxon>
        <taxon>Agaricomycetes</taxon>
        <taxon>Polyporales</taxon>
        <taxon>Polyporaceae</taxon>
        <taxon>Trametes</taxon>
    </lineage>
</organism>
<sequence length="200" mass="21922">MRSSLLVLAVLSSRCRLPIVFITTPLPVFLSRICVLDASPPLSDSMISPVSILCLSIVWTLSSTLPSQNQTRYSLSFLPLHRLSHPPPNGAANVFGLGLVYTDDPHTRKSSHSPNVSIWRRRRRAAAAFAHEVTHPGFPPSQGRLRRPKSRAELMRLHSACGCPIQEQSEWPVLPQPSCASTLITPQPASPPHGLARCCL</sequence>
<dbReference type="AlphaFoldDB" id="A0A1Y2IYR0"/>
<name>A0A1Y2IYR0_TRAC3</name>
<evidence type="ECO:0000313" key="2">
    <source>
        <dbReference type="Proteomes" id="UP000193067"/>
    </source>
</evidence>
<protein>
    <submittedName>
        <fullName evidence="1">Uncharacterized protein</fullName>
    </submittedName>
</protein>
<gene>
    <name evidence="1" type="ORF">PYCCODRAFT_918926</name>
</gene>
<keyword evidence="2" id="KW-1185">Reference proteome</keyword>
<evidence type="ECO:0000313" key="1">
    <source>
        <dbReference type="EMBL" id="OSD06295.1"/>
    </source>
</evidence>
<dbReference type="OrthoDB" id="10606605at2759"/>